<dbReference type="InterPro" id="IPR020845">
    <property type="entry name" value="AMP-binding_CS"/>
</dbReference>
<dbReference type="Proteomes" id="UP000593998">
    <property type="component" value="Chromosome"/>
</dbReference>
<dbReference type="Pfam" id="PF00501">
    <property type="entry name" value="AMP-binding"/>
    <property type="match status" value="1"/>
</dbReference>
<evidence type="ECO:0000256" key="4">
    <source>
        <dbReference type="ARBA" id="ARBA00022840"/>
    </source>
</evidence>
<evidence type="ECO:0000313" key="6">
    <source>
        <dbReference type="EMBL" id="QOK24245.1"/>
    </source>
</evidence>
<dbReference type="PANTHER" id="PTHR43107:SF15">
    <property type="entry name" value="FATTY ACID TRANSPORT PROTEIN 3, ISOFORM A"/>
    <property type="match status" value="1"/>
</dbReference>
<organism evidence="6 7">
    <name type="scientific">Janibacter indicus</name>
    <dbReference type="NCBI Taxonomy" id="857417"/>
    <lineage>
        <taxon>Bacteria</taxon>
        <taxon>Bacillati</taxon>
        <taxon>Actinomycetota</taxon>
        <taxon>Actinomycetes</taxon>
        <taxon>Micrococcales</taxon>
        <taxon>Intrasporangiaceae</taxon>
        <taxon>Janibacter</taxon>
    </lineage>
</organism>
<accession>A0A7L9J5G4</accession>
<dbReference type="SUPFAM" id="SSF56801">
    <property type="entry name" value="Acetyl-CoA synthetase-like"/>
    <property type="match status" value="1"/>
</dbReference>
<feature type="domain" description="AMP-dependent synthetase/ligase" evidence="5">
    <location>
        <begin position="25"/>
        <end position="292"/>
    </location>
</feature>
<comment type="similarity">
    <text evidence="1">Belongs to the ATP-dependent AMP-binding enzyme family.</text>
</comment>
<reference evidence="6 7" key="1">
    <citation type="submission" date="2020-10" db="EMBL/GenBank/DDBJ databases">
        <title>Janibacter indicus TT2 genome sequence.</title>
        <authorList>
            <person name="Lee K."/>
            <person name="Ganzorig M."/>
        </authorList>
    </citation>
    <scope>NUCLEOTIDE SEQUENCE [LARGE SCALE GENOMIC DNA]</scope>
    <source>
        <strain evidence="6 7">TT2</strain>
    </source>
</reference>
<proteinExistence type="inferred from homology"/>
<dbReference type="InterPro" id="IPR000873">
    <property type="entry name" value="AMP-dep_synth/lig_dom"/>
</dbReference>
<keyword evidence="2" id="KW-0436">Ligase</keyword>
<dbReference type="GO" id="GO:0044539">
    <property type="term" value="P:long-chain fatty acid import into cell"/>
    <property type="evidence" value="ECO:0007669"/>
    <property type="project" value="TreeGrafter"/>
</dbReference>
<evidence type="ECO:0000256" key="1">
    <source>
        <dbReference type="ARBA" id="ARBA00006432"/>
    </source>
</evidence>
<dbReference type="GO" id="GO:0005324">
    <property type="term" value="F:long-chain fatty acid transmembrane transporter activity"/>
    <property type="evidence" value="ECO:0007669"/>
    <property type="project" value="TreeGrafter"/>
</dbReference>
<evidence type="ECO:0000256" key="2">
    <source>
        <dbReference type="ARBA" id="ARBA00022598"/>
    </source>
</evidence>
<dbReference type="GO" id="GO:0004467">
    <property type="term" value="F:long-chain fatty acid-CoA ligase activity"/>
    <property type="evidence" value="ECO:0007669"/>
    <property type="project" value="TreeGrafter"/>
</dbReference>
<gene>
    <name evidence="6" type="ORF">IGS73_07835</name>
</gene>
<keyword evidence="4" id="KW-0067">ATP-binding</keyword>
<evidence type="ECO:0000256" key="3">
    <source>
        <dbReference type="ARBA" id="ARBA00022741"/>
    </source>
</evidence>
<keyword evidence="3" id="KW-0547">Nucleotide-binding</keyword>
<dbReference type="PANTHER" id="PTHR43107">
    <property type="entry name" value="LONG-CHAIN FATTY ACID TRANSPORT PROTEIN"/>
    <property type="match status" value="1"/>
</dbReference>
<sequence>MTGNAWSVMPAAPIVETLVPVLLEKPHAVVIQFEDGASLTAEALLARAEQFAAYVSKRVPRGTPIAVAMGNRAEFFIIWLALLGTGHPMVNMNPALTQTEAEHMLRDSRSAWVLAEQQTSQLFRSAQTKCPDLSEVLILGEQEPDGLLAFCDEDDSFDLLSAPPSIHDTTFITYTSGTTGMPKGCAHLQGETCRYVDVVGRLYDLRSTDSFLNPLQFFYGDSIWLFALSLKLGAPFVSMRKFSVNRFWSVVQQFETTVLLGIGAIPNLLLKREPTTDEQNHTMRMALQIGVPPRHHRELVERFGLP</sequence>
<evidence type="ECO:0000313" key="7">
    <source>
        <dbReference type="Proteomes" id="UP000593998"/>
    </source>
</evidence>
<dbReference type="AlphaFoldDB" id="A0A7L9J5G4"/>
<dbReference type="GO" id="GO:0005524">
    <property type="term" value="F:ATP binding"/>
    <property type="evidence" value="ECO:0007669"/>
    <property type="project" value="UniProtKB-KW"/>
</dbReference>
<protein>
    <submittedName>
        <fullName evidence="6">AMP-binding protein</fullName>
    </submittedName>
</protein>
<name>A0A7L9J5G4_9MICO</name>
<dbReference type="RefSeq" id="WP_192912059.1">
    <property type="nucleotide sequence ID" value="NZ_CP062789.1"/>
</dbReference>
<evidence type="ECO:0000259" key="5">
    <source>
        <dbReference type="Pfam" id="PF00501"/>
    </source>
</evidence>
<dbReference type="GO" id="GO:0005886">
    <property type="term" value="C:plasma membrane"/>
    <property type="evidence" value="ECO:0007669"/>
    <property type="project" value="TreeGrafter"/>
</dbReference>
<dbReference type="InterPro" id="IPR042099">
    <property type="entry name" value="ANL_N_sf"/>
</dbReference>
<dbReference type="Gene3D" id="3.40.50.12780">
    <property type="entry name" value="N-terminal domain of ligase-like"/>
    <property type="match status" value="1"/>
</dbReference>
<dbReference type="PROSITE" id="PS00455">
    <property type="entry name" value="AMP_BINDING"/>
    <property type="match status" value="1"/>
</dbReference>
<dbReference type="EMBL" id="CP062789">
    <property type="protein sequence ID" value="QOK24245.1"/>
    <property type="molecule type" value="Genomic_DNA"/>
</dbReference>